<dbReference type="PANTHER" id="PTHR46986">
    <property type="entry name" value="ENDORIBONUCLEASE YBEY, CHLOROPLASTIC"/>
    <property type="match status" value="1"/>
</dbReference>
<dbReference type="Pfam" id="PF02130">
    <property type="entry name" value="YbeY"/>
    <property type="match status" value="2"/>
</dbReference>
<feature type="compositionally biased region" description="Acidic residues" evidence="8">
    <location>
        <begin position="49"/>
        <end position="73"/>
    </location>
</feature>
<dbReference type="GO" id="GO:0004519">
    <property type="term" value="F:endonuclease activity"/>
    <property type="evidence" value="ECO:0007669"/>
    <property type="project" value="UniProtKB-KW"/>
</dbReference>
<evidence type="ECO:0000256" key="3">
    <source>
        <dbReference type="ARBA" id="ARBA00022722"/>
    </source>
</evidence>
<dbReference type="NCBIfam" id="TIGR00043">
    <property type="entry name" value="rRNA maturation RNase YbeY"/>
    <property type="match status" value="1"/>
</dbReference>
<dbReference type="PANTHER" id="PTHR46986:SF1">
    <property type="entry name" value="ENDORIBONUCLEASE YBEY, CHLOROPLASTIC"/>
    <property type="match status" value="1"/>
</dbReference>
<evidence type="ECO:0000256" key="8">
    <source>
        <dbReference type="SAM" id="MobiDB-lite"/>
    </source>
</evidence>
<dbReference type="HAMAP" id="MF_00009">
    <property type="entry name" value="Endoribonucl_YbeY"/>
    <property type="match status" value="1"/>
</dbReference>
<evidence type="ECO:0000256" key="7">
    <source>
        <dbReference type="ARBA" id="ARBA00022833"/>
    </source>
</evidence>
<comment type="similarity">
    <text evidence="2">Belongs to the endoribonuclease YbeY family.</text>
</comment>
<keyword evidence="3" id="KW-0540">Nuclease</keyword>
<dbReference type="GO" id="GO:0006364">
    <property type="term" value="P:rRNA processing"/>
    <property type="evidence" value="ECO:0007669"/>
    <property type="project" value="InterPro"/>
</dbReference>
<dbReference type="AlphaFoldDB" id="D7FZG5"/>
<dbReference type="GO" id="GO:0004222">
    <property type="term" value="F:metalloendopeptidase activity"/>
    <property type="evidence" value="ECO:0007669"/>
    <property type="project" value="InterPro"/>
</dbReference>
<keyword evidence="4" id="KW-0479">Metal-binding</keyword>
<comment type="cofactor">
    <cofactor evidence="1">
        <name>Zn(2+)</name>
        <dbReference type="ChEBI" id="CHEBI:29105"/>
    </cofactor>
</comment>
<dbReference type="EMBL" id="FN648561">
    <property type="protein sequence ID" value="CBJ32782.1"/>
    <property type="molecule type" value="Genomic_DNA"/>
</dbReference>
<dbReference type="InParanoid" id="D7FZG5"/>
<keyword evidence="10" id="KW-1185">Reference proteome</keyword>
<accession>D7FZG5</accession>
<evidence type="ECO:0000256" key="5">
    <source>
        <dbReference type="ARBA" id="ARBA00022759"/>
    </source>
</evidence>
<evidence type="ECO:0000313" key="10">
    <source>
        <dbReference type="Proteomes" id="UP000002630"/>
    </source>
</evidence>
<dbReference type="OMA" id="HETESDY"/>
<name>D7FZG5_ECTSI</name>
<dbReference type="Proteomes" id="UP000002630">
    <property type="component" value="Linkage Group LG33"/>
</dbReference>
<dbReference type="OrthoDB" id="27226at2759"/>
<dbReference type="InterPro" id="IPR023091">
    <property type="entry name" value="MetalPrtase_cat_dom_sf_prd"/>
</dbReference>
<keyword evidence="6" id="KW-0378">Hydrolase</keyword>
<dbReference type="InterPro" id="IPR002036">
    <property type="entry name" value="YbeY"/>
</dbReference>
<proteinExistence type="inferred from homology"/>
<dbReference type="Gene3D" id="3.40.390.30">
    <property type="entry name" value="Metalloproteases ('zincins'), catalytic domain"/>
    <property type="match status" value="1"/>
</dbReference>
<feature type="region of interest" description="Disordered" evidence="8">
    <location>
        <begin position="1"/>
        <end position="75"/>
    </location>
</feature>
<dbReference type="eggNOG" id="ENOG502R6QZ">
    <property type="taxonomic scope" value="Eukaryota"/>
</dbReference>
<keyword evidence="7" id="KW-0862">Zinc</keyword>
<sequence length="296" mass="32380">MFLLPPARRSTSTEAGGGGGVVEEGAHGESEVEDEEGGDGLLAALADELVWEGDGDEGEEDGEEEEEEEEEAGMEGLDLESLGISIMDDEDAEEVQEQLRREWGTASVQNEQKEYEIDTAELQSKMRQTMEVLGCQAWDVGAVLTTDKEVFRLNRQYRGMSTSTDILSFPNHDMSGSPGVLPKVRFPAEMDLGDMFISLAYVDRQIKRDREEQAAAVAAAAAGGGGQEEEWWDSERGVSGAMSRVFDVQERASMLLVHGLIHLLGYDHETESDYKAMVAVEEEVLRAVFGPGTPPQ</sequence>
<dbReference type="SUPFAM" id="SSF55486">
    <property type="entry name" value="Metalloproteases ('zincins'), catalytic domain"/>
    <property type="match status" value="1"/>
</dbReference>
<evidence type="ECO:0000256" key="6">
    <source>
        <dbReference type="ARBA" id="ARBA00022801"/>
    </source>
</evidence>
<evidence type="ECO:0000313" key="9">
    <source>
        <dbReference type="EMBL" id="CBJ32782.1"/>
    </source>
</evidence>
<gene>
    <name evidence="9" type="ORF">Esi_0367_0022</name>
</gene>
<evidence type="ECO:0000256" key="4">
    <source>
        <dbReference type="ARBA" id="ARBA00022723"/>
    </source>
</evidence>
<dbReference type="STRING" id="2880.D7FZG5"/>
<dbReference type="GO" id="GO:0046872">
    <property type="term" value="F:metal ion binding"/>
    <property type="evidence" value="ECO:0007669"/>
    <property type="project" value="UniProtKB-KW"/>
</dbReference>
<evidence type="ECO:0008006" key="11">
    <source>
        <dbReference type="Google" id="ProtNLM"/>
    </source>
</evidence>
<protein>
    <recommendedName>
        <fullName evidence="11">rRNA maturation RNase YbeY</fullName>
    </recommendedName>
</protein>
<organism evidence="9 10">
    <name type="scientific">Ectocarpus siliculosus</name>
    <name type="common">Brown alga</name>
    <name type="synonym">Conferva siliculosa</name>
    <dbReference type="NCBI Taxonomy" id="2880"/>
    <lineage>
        <taxon>Eukaryota</taxon>
        <taxon>Sar</taxon>
        <taxon>Stramenopiles</taxon>
        <taxon>Ochrophyta</taxon>
        <taxon>PX clade</taxon>
        <taxon>Phaeophyceae</taxon>
        <taxon>Ectocarpales</taxon>
        <taxon>Ectocarpaceae</taxon>
        <taxon>Ectocarpus</taxon>
    </lineage>
</organism>
<keyword evidence="5" id="KW-0255">Endonuclease</keyword>
<evidence type="ECO:0000256" key="2">
    <source>
        <dbReference type="ARBA" id="ARBA00010875"/>
    </source>
</evidence>
<reference evidence="9 10" key="1">
    <citation type="journal article" date="2010" name="Nature">
        <title>The Ectocarpus genome and the independent evolution of multicellularity in brown algae.</title>
        <authorList>
            <person name="Cock J.M."/>
            <person name="Sterck L."/>
            <person name="Rouze P."/>
            <person name="Scornet D."/>
            <person name="Allen A.E."/>
            <person name="Amoutzias G."/>
            <person name="Anthouard V."/>
            <person name="Artiguenave F."/>
            <person name="Aury J.M."/>
            <person name="Badger J.H."/>
            <person name="Beszteri B."/>
            <person name="Billiau K."/>
            <person name="Bonnet E."/>
            <person name="Bothwell J.H."/>
            <person name="Bowler C."/>
            <person name="Boyen C."/>
            <person name="Brownlee C."/>
            <person name="Carrano C.J."/>
            <person name="Charrier B."/>
            <person name="Cho G.Y."/>
            <person name="Coelho S.M."/>
            <person name="Collen J."/>
            <person name="Corre E."/>
            <person name="Da Silva C."/>
            <person name="Delage L."/>
            <person name="Delaroque N."/>
            <person name="Dittami S.M."/>
            <person name="Doulbeau S."/>
            <person name="Elias M."/>
            <person name="Farnham G."/>
            <person name="Gachon C.M."/>
            <person name="Gschloessl B."/>
            <person name="Heesch S."/>
            <person name="Jabbari K."/>
            <person name="Jubin C."/>
            <person name="Kawai H."/>
            <person name="Kimura K."/>
            <person name="Kloareg B."/>
            <person name="Kupper F.C."/>
            <person name="Lang D."/>
            <person name="Le Bail A."/>
            <person name="Leblanc C."/>
            <person name="Lerouge P."/>
            <person name="Lohr M."/>
            <person name="Lopez P.J."/>
            <person name="Martens C."/>
            <person name="Maumus F."/>
            <person name="Michel G."/>
            <person name="Miranda-Saavedra D."/>
            <person name="Morales J."/>
            <person name="Moreau H."/>
            <person name="Motomura T."/>
            <person name="Nagasato C."/>
            <person name="Napoli C.A."/>
            <person name="Nelson D.R."/>
            <person name="Nyvall-Collen P."/>
            <person name="Peters A.F."/>
            <person name="Pommier C."/>
            <person name="Potin P."/>
            <person name="Poulain J."/>
            <person name="Quesneville H."/>
            <person name="Read B."/>
            <person name="Rensing S.A."/>
            <person name="Ritter A."/>
            <person name="Rousvoal S."/>
            <person name="Samanta M."/>
            <person name="Samson G."/>
            <person name="Schroeder D.C."/>
            <person name="Segurens B."/>
            <person name="Strittmatter M."/>
            <person name="Tonon T."/>
            <person name="Tregear J.W."/>
            <person name="Valentin K."/>
            <person name="von Dassow P."/>
            <person name="Yamagishi T."/>
            <person name="Van de Peer Y."/>
            <person name="Wincker P."/>
        </authorList>
    </citation>
    <scope>NUCLEOTIDE SEQUENCE [LARGE SCALE GENOMIC DNA]</scope>
    <source>
        <strain evidence="10">Ec32 / CCAP1310/4</strain>
    </source>
</reference>
<evidence type="ECO:0000256" key="1">
    <source>
        <dbReference type="ARBA" id="ARBA00001947"/>
    </source>
</evidence>
<dbReference type="EMBL" id="FN649758">
    <property type="protein sequence ID" value="CBJ32782.1"/>
    <property type="molecule type" value="Genomic_DNA"/>
</dbReference>